<dbReference type="EMBL" id="HG713549">
    <property type="protein sequence ID" value="CDJ54038.1"/>
    <property type="molecule type" value="Genomic_DNA"/>
</dbReference>
<feature type="coiled-coil region" evidence="1">
    <location>
        <begin position="58"/>
        <end position="85"/>
    </location>
</feature>
<sequence>MLHCIRLLPACSSESGTCVEASGAYLTEAWNVAEPQSEEGSSPVIRGEAETSALQELQQLAEADLRDMEKRVTETETTIRNLKNKILLNSQTIDRLVAYRLLA</sequence>
<evidence type="ECO:0000313" key="3">
    <source>
        <dbReference type="Proteomes" id="UP000030750"/>
    </source>
</evidence>
<reference evidence="2" key="2">
    <citation type="submission" date="2013-10" db="EMBL/GenBank/DDBJ databases">
        <authorList>
            <person name="Aslett M."/>
        </authorList>
    </citation>
    <scope>NUCLEOTIDE SEQUENCE [LARGE SCALE GENOMIC DNA]</scope>
    <source>
        <strain evidence="2">Houghton</strain>
    </source>
</reference>
<organism evidence="2 3">
    <name type="scientific">Eimeria brunetti</name>
    <dbReference type="NCBI Taxonomy" id="51314"/>
    <lineage>
        <taxon>Eukaryota</taxon>
        <taxon>Sar</taxon>
        <taxon>Alveolata</taxon>
        <taxon>Apicomplexa</taxon>
        <taxon>Conoidasida</taxon>
        <taxon>Coccidia</taxon>
        <taxon>Eucoccidiorida</taxon>
        <taxon>Eimeriorina</taxon>
        <taxon>Eimeriidae</taxon>
        <taxon>Eimeria</taxon>
    </lineage>
</organism>
<keyword evidence="3" id="KW-1185">Reference proteome</keyword>
<gene>
    <name evidence="2" type="ORF">EBH_0072400</name>
</gene>
<evidence type="ECO:0000313" key="2">
    <source>
        <dbReference type="EMBL" id="CDJ54038.1"/>
    </source>
</evidence>
<name>U6LXQ9_9EIME</name>
<reference evidence="2" key="1">
    <citation type="submission" date="2013-10" db="EMBL/GenBank/DDBJ databases">
        <title>Genomic analysis of the causative agents of coccidiosis in chickens.</title>
        <authorList>
            <person name="Reid A.J."/>
            <person name="Blake D."/>
            <person name="Billington K."/>
            <person name="Browne H."/>
            <person name="Dunn M."/>
            <person name="Hung S."/>
            <person name="Kawahara F."/>
            <person name="Miranda-Saavedra D."/>
            <person name="Mourier T."/>
            <person name="Nagra H."/>
            <person name="Otto T.D."/>
            <person name="Rawlings N."/>
            <person name="Sanchez A."/>
            <person name="Sanders M."/>
            <person name="Subramaniam C."/>
            <person name="Tay Y."/>
            <person name="Dear P."/>
            <person name="Doerig C."/>
            <person name="Gruber A."/>
            <person name="Parkinson J."/>
            <person name="Shirley M."/>
            <person name="Wan K.L."/>
            <person name="Berriman M."/>
            <person name="Tomley F."/>
            <person name="Pain A."/>
        </authorList>
    </citation>
    <scope>NUCLEOTIDE SEQUENCE [LARGE SCALE GENOMIC DNA]</scope>
    <source>
        <strain evidence="2">Houghton</strain>
    </source>
</reference>
<protein>
    <submittedName>
        <fullName evidence="2">Uncharacterized protein</fullName>
    </submittedName>
</protein>
<dbReference type="OrthoDB" id="348173at2759"/>
<evidence type="ECO:0000256" key="1">
    <source>
        <dbReference type="SAM" id="Coils"/>
    </source>
</evidence>
<dbReference type="AlphaFoldDB" id="U6LXQ9"/>
<dbReference type="VEuPathDB" id="ToxoDB:EBH_0072400"/>
<keyword evidence="1" id="KW-0175">Coiled coil</keyword>
<proteinExistence type="predicted"/>
<dbReference type="Proteomes" id="UP000030750">
    <property type="component" value="Unassembled WGS sequence"/>
</dbReference>
<accession>U6LXQ9</accession>